<evidence type="ECO:0000256" key="4">
    <source>
        <dbReference type="PROSITE-ProRule" id="PRU00169"/>
    </source>
</evidence>
<dbReference type="InterPro" id="IPR036890">
    <property type="entry name" value="HATPase_C_sf"/>
</dbReference>
<dbReference type="GO" id="GO:0000155">
    <property type="term" value="F:phosphorelay sensor kinase activity"/>
    <property type="evidence" value="ECO:0007669"/>
    <property type="project" value="InterPro"/>
</dbReference>
<dbReference type="STRING" id="1715691.TA5113_02984"/>
<feature type="domain" description="Histidine kinase" evidence="6">
    <location>
        <begin position="394"/>
        <end position="617"/>
    </location>
</feature>
<dbReference type="SUPFAM" id="SSF55785">
    <property type="entry name" value="PYP-like sensor domain (PAS domain)"/>
    <property type="match status" value="1"/>
</dbReference>
<dbReference type="Proteomes" id="UP000051184">
    <property type="component" value="Unassembled WGS sequence"/>
</dbReference>
<evidence type="ECO:0000313" key="8">
    <source>
        <dbReference type="EMBL" id="CUK27196.1"/>
    </source>
</evidence>
<keyword evidence="5" id="KW-0812">Transmembrane</keyword>
<dbReference type="CDD" id="cd00130">
    <property type="entry name" value="PAS"/>
    <property type="match status" value="1"/>
</dbReference>
<dbReference type="CDD" id="cd00082">
    <property type="entry name" value="HisKA"/>
    <property type="match status" value="1"/>
</dbReference>
<dbReference type="Pfam" id="PF02518">
    <property type="entry name" value="HATPase_c"/>
    <property type="match status" value="1"/>
</dbReference>
<evidence type="ECO:0000259" key="7">
    <source>
        <dbReference type="PROSITE" id="PS50110"/>
    </source>
</evidence>
<dbReference type="SMART" id="SM00388">
    <property type="entry name" value="HisKA"/>
    <property type="match status" value="1"/>
</dbReference>
<dbReference type="InterPro" id="IPR000014">
    <property type="entry name" value="PAS"/>
</dbReference>
<dbReference type="FunFam" id="1.10.287.130:FF:000037">
    <property type="entry name" value="Hybrid sensor histidine kinase/response regulator"/>
    <property type="match status" value="1"/>
</dbReference>
<evidence type="ECO:0000256" key="3">
    <source>
        <dbReference type="ARBA" id="ARBA00022553"/>
    </source>
</evidence>
<keyword evidence="5" id="KW-1133">Transmembrane helix</keyword>
<evidence type="ECO:0000313" key="9">
    <source>
        <dbReference type="Proteomes" id="UP000051184"/>
    </source>
</evidence>
<dbReference type="PROSITE" id="PS50110">
    <property type="entry name" value="RESPONSE_REGULATORY"/>
    <property type="match status" value="1"/>
</dbReference>
<keyword evidence="9" id="KW-1185">Reference proteome</keyword>
<name>A0A0P1IUF0_9RHOB</name>
<organism evidence="8 9">
    <name type="scientific">Cognatishimia activa</name>
    <dbReference type="NCBI Taxonomy" id="1715691"/>
    <lineage>
        <taxon>Bacteria</taxon>
        <taxon>Pseudomonadati</taxon>
        <taxon>Pseudomonadota</taxon>
        <taxon>Alphaproteobacteria</taxon>
        <taxon>Rhodobacterales</taxon>
        <taxon>Paracoccaceae</taxon>
        <taxon>Cognatishimia</taxon>
    </lineage>
</organism>
<evidence type="ECO:0000256" key="1">
    <source>
        <dbReference type="ARBA" id="ARBA00000085"/>
    </source>
</evidence>
<protein>
    <recommendedName>
        <fullName evidence="2">histidine kinase</fullName>
        <ecNumber evidence="2">2.7.13.3</ecNumber>
    </recommendedName>
</protein>
<dbReference type="InterPro" id="IPR001789">
    <property type="entry name" value="Sig_transdc_resp-reg_receiver"/>
</dbReference>
<dbReference type="InterPro" id="IPR011006">
    <property type="entry name" value="CheY-like_superfamily"/>
</dbReference>
<dbReference type="PRINTS" id="PR00344">
    <property type="entry name" value="BCTRLSENSOR"/>
</dbReference>
<dbReference type="EC" id="2.7.13.3" evidence="2"/>
<dbReference type="InterPro" id="IPR004358">
    <property type="entry name" value="Sig_transdc_His_kin-like_C"/>
</dbReference>
<dbReference type="PANTHER" id="PTHR43065:SF42">
    <property type="entry name" value="TWO-COMPONENT SENSOR PPRA"/>
    <property type="match status" value="1"/>
</dbReference>
<dbReference type="InterPro" id="IPR005467">
    <property type="entry name" value="His_kinase_dom"/>
</dbReference>
<proteinExistence type="predicted"/>
<feature type="transmembrane region" description="Helical" evidence="5">
    <location>
        <begin position="21"/>
        <end position="39"/>
    </location>
</feature>
<evidence type="ECO:0000256" key="5">
    <source>
        <dbReference type="SAM" id="Phobius"/>
    </source>
</evidence>
<dbReference type="Gene3D" id="3.30.565.10">
    <property type="entry name" value="Histidine kinase-like ATPase, C-terminal domain"/>
    <property type="match status" value="1"/>
</dbReference>
<sequence>MASSKTKRRRRLEKTEQPRTLLTLLLLLTMSFFALTYTDLPWSRAGLWVCLGGLIFTAALGARRGIFGNVLRPLTDQLAPLIESETTAKFIIDPKGKVLLRNEKARRDGLNAQHIQNDFRMRFLTVEDRVERLIKECGKTGKALETIVTRQANITIEFAKLNSKQHLCSVHQQRHSDTAHGPELPMLTAAANGTVLFMNKAARGLLGARNTKISEILDEDATMSDLNIVHTEHGPKPCFLMENLLSGGRREIFLIPAHAQKSLATDLSYEEMPVAVIKIDETGTILAANRTARRMIGPDAADKHHLSEIMEGLGRPLSDWLAEAAKGGAQNLIEFLRIKRDDKERFVQVTLGRAFDQDEPALYAVFHDATELKTLEMQFVQSQKMQAIGQLAGGIAHDFNNLLTAMSGHCDLLLMQYDRDDPVYSDLLQIHQNANRAAALVKQLLAYSRKQTLQPATIDLRDTMDDLSHLLRRLVADDVNLHVEHDENLASTYLDAQQFEQVVMNLVVNARDAMPDGGDVTVKLSNYKLRKPLARERATVPAGEYVRVQVIDQGVGIDKDRREKVFEPFYTTKETGEGTGLGLSTAYGIVKQSGGFIFVDSEVGKGTVFTLLFPRADKKAPVFTHQQQPIDLATRTGGTVLLVEDEAPVRAFASRALRMKGYSVLEASCGEEALDILQDQDLAVDLFLTDVAMPGMDGPTWVRKARETRDSQVIFISGYAEEKFSDQSSSIPNTTFLPKPFSLEELTNTVQRQISANLSDAAV</sequence>
<comment type="catalytic activity">
    <reaction evidence="1">
        <text>ATP + protein L-histidine = ADP + protein N-phospho-L-histidine.</text>
        <dbReference type="EC" id="2.7.13.3"/>
    </reaction>
</comment>
<evidence type="ECO:0000259" key="6">
    <source>
        <dbReference type="PROSITE" id="PS50109"/>
    </source>
</evidence>
<dbReference type="InterPro" id="IPR036097">
    <property type="entry name" value="HisK_dim/P_sf"/>
</dbReference>
<reference evidence="9" key="1">
    <citation type="submission" date="2015-09" db="EMBL/GenBank/DDBJ databases">
        <authorList>
            <person name="Rodrigo-Torres Lidia"/>
            <person name="Arahal R.David."/>
        </authorList>
    </citation>
    <scope>NUCLEOTIDE SEQUENCE [LARGE SCALE GENOMIC DNA]</scope>
    <source>
        <strain evidence="9">CECT 5114</strain>
    </source>
</reference>
<dbReference type="InterPro" id="IPR003594">
    <property type="entry name" value="HATPase_dom"/>
</dbReference>
<dbReference type="SMART" id="SM00387">
    <property type="entry name" value="HATPase_c"/>
    <property type="match status" value="1"/>
</dbReference>
<keyword evidence="5" id="KW-0472">Membrane</keyword>
<dbReference type="InterPro" id="IPR035965">
    <property type="entry name" value="PAS-like_dom_sf"/>
</dbReference>
<dbReference type="Gene3D" id="1.10.287.130">
    <property type="match status" value="1"/>
</dbReference>
<gene>
    <name evidence="8" type="ORF">TA5114_03019</name>
</gene>
<dbReference type="SUPFAM" id="SSF55874">
    <property type="entry name" value="ATPase domain of HSP90 chaperone/DNA topoisomerase II/histidine kinase"/>
    <property type="match status" value="1"/>
</dbReference>
<dbReference type="Pfam" id="PF00072">
    <property type="entry name" value="Response_reg"/>
    <property type="match status" value="1"/>
</dbReference>
<feature type="domain" description="Response regulatory" evidence="7">
    <location>
        <begin position="639"/>
        <end position="754"/>
    </location>
</feature>
<dbReference type="InterPro" id="IPR003661">
    <property type="entry name" value="HisK_dim/P_dom"/>
</dbReference>
<dbReference type="PROSITE" id="PS50109">
    <property type="entry name" value="HIS_KIN"/>
    <property type="match status" value="1"/>
</dbReference>
<dbReference type="PANTHER" id="PTHR43065">
    <property type="entry name" value="SENSOR HISTIDINE KINASE"/>
    <property type="match status" value="1"/>
</dbReference>
<evidence type="ECO:0000256" key="2">
    <source>
        <dbReference type="ARBA" id="ARBA00012438"/>
    </source>
</evidence>
<dbReference type="SUPFAM" id="SSF52172">
    <property type="entry name" value="CheY-like"/>
    <property type="match status" value="1"/>
</dbReference>
<dbReference type="Pfam" id="PF08448">
    <property type="entry name" value="PAS_4"/>
    <property type="match status" value="1"/>
</dbReference>
<dbReference type="NCBIfam" id="TIGR00229">
    <property type="entry name" value="sensory_box"/>
    <property type="match status" value="1"/>
</dbReference>
<dbReference type="EMBL" id="CYUE01000021">
    <property type="protein sequence ID" value="CUK27196.1"/>
    <property type="molecule type" value="Genomic_DNA"/>
</dbReference>
<dbReference type="Gene3D" id="3.40.50.2300">
    <property type="match status" value="1"/>
</dbReference>
<dbReference type="InterPro" id="IPR013656">
    <property type="entry name" value="PAS_4"/>
</dbReference>
<dbReference type="Gene3D" id="3.30.450.20">
    <property type="entry name" value="PAS domain"/>
    <property type="match status" value="1"/>
</dbReference>
<feature type="modified residue" description="4-aspartylphosphate" evidence="4">
    <location>
        <position position="690"/>
    </location>
</feature>
<accession>A0A0P1IUF0</accession>
<dbReference type="AlphaFoldDB" id="A0A0P1IUF0"/>
<dbReference type="SMART" id="SM00448">
    <property type="entry name" value="REC"/>
    <property type="match status" value="1"/>
</dbReference>
<dbReference type="SUPFAM" id="SSF47384">
    <property type="entry name" value="Homodimeric domain of signal transducing histidine kinase"/>
    <property type="match status" value="1"/>
</dbReference>
<keyword evidence="3 4" id="KW-0597">Phosphoprotein</keyword>
<dbReference type="Pfam" id="PF00512">
    <property type="entry name" value="HisKA"/>
    <property type="match status" value="1"/>
</dbReference>